<accession>A0A1B6BX16</accession>
<evidence type="ECO:0000313" key="2">
    <source>
        <dbReference type="EMBL" id="JAS05495.1"/>
    </source>
</evidence>
<feature type="non-terminal residue" evidence="2">
    <location>
        <position position="1"/>
    </location>
</feature>
<feature type="non-terminal residue" evidence="2">
    <location>
        <position position="458"/>
    </location>
</feature>
<evidence type="ECO:0000256" key="1">
    <source>
        <dbReference type="SAM" id="MobiDB-lite"/>
    </source>
</evidence>
<feature type="compositionally biased region" description="Polar residues" evidence="1">
    <location>
        <begin position="16"/>
        <end position="27"/>
    </location>
</feature>
<sequence length="458" mass="51560">DVRYGAEESQPDEKFSTTIESGATTAPTLPEDERIPLDEIKEGIEEKYIKEDTKEKEIIPTKVEQPTSLPQVALMAGPTFETRGISTQLRDIVKTPDEVADLPVHEEVDGLYEQDDYIQEIDKKEETDQEVKEYLPEIEHVKADEDELMELKIIRQKLEEDDNVQPESVITDKKNITAEKTSEIENQMESVEFYPDSGVEEEPVHGVMKAREVPEFVTIQSDSAPESPFHEAGRLSDLQDKSKEYIQETSKDIVEKIHDLNEIGKRGDLHTDVDQTHIVGDVVSAVDTQVAKKFEKEDDIIVLGKEKVEENNLFIDNVDSKESVFLASTDANYVKDEIMLSGTISNITKETSQIPSDKEVTHLETETKSLSPVTLEEDEIKLKTGTKTTQKTSDPDLSEEEKKLETVIKPKPKSTSPEKEEEEVNLEAETKTSSKSISPVPSKKDEIKLDTGTKTTPK</sequence>
<feature type="compositionally biased region" description="Basic and acidic residues" evidence="1">
    <location>
        <begin position="1"/>
        <end position="15"/>
    </location>
</feature>
<dbReference type="AlphaFoldDB" id="A0A1B6BX16"/>
<organism evidence="2">
    <name type="scientific">Clastoptera arizonana</name>
    <name type="common">Arizona spittle bug</name>
    <dbReference type="NCBI Taxonomy" id="38151"/>
    <lineage>
        <taxon>Eukaryota</taxon>
        <taxon>Metazoa</taxon>
        <taxon>Ecdysozoa</taxon>
        <taxon>Arthropoda</taxon>
        <taxon>Hexapoda</taxon>
        <taxon>Insecta</taxon>
        <taxon>Pterygota</taxon>
        <taxon>Neoptera</taxon>
        <taxon>Paraneoptera</taxon>
        <taxon>Hemiptera</taxon>
        <taxon>Auchenorrhyncha</taxon>
        <taxon>Cercopoidea</taxon>
        <taxon>Clastopteridae</taxon>
        <taxon>Clastoptera</taxon>
    </lineage>
</organism>
<dbReference type="EMBL" id="GEDC01031803">
    <property type="protein sequence ID" value="JAS05495.1"/>
    <property type="molecule type" value="Transcribed_RNA"/>
</dbReference>
<feature type="region of interest" description="Disordered" evidence="1">
    <location>
        <begin position="351"/>
        <end position="458"/>
    </location>
</feature>
<protein>
    <submittedName>
        <fullName evidence="2">Uncharacterized protein</fullName>
    </submittedName>
</protein>
<name>A0A1B6BX16_9HEMI</name>
<reference evidence="2" key="1">
    <citation type="submission" date="2015-12" db="EMBL/GenBank/DDBJ databases">
        <title>De novo transcriptome assembly of four potential Pierce s Disease insect vectors from Arizona vineyards.</title>
        <authorList>
            <person name="Tassone E.E."/>
        </authorList>
    </citation>
    <scope>NUCLEOTIDE SEQUENCE</scope>
</reference>
<feature type="compositionally biased region" description="Basic and acidic residues" evidence="1">
    <location>
        <begin position="356"/>
        <end position="367"/>
    </location>
</feature>
<feature type="region of interest" description="Disordered" evidence="1">
    <location>
        <begin position="1"/>
        <end position="34"/>
    </location>
</feature>
<feature type="compositionally biased region" description="Low complexity" evidence="1">
    <location>
        <begin position="383"/>
        <end position="392"/>
    </location>
</feature>
<gene>
    <name evidence="2" type="ORF">g.42374</name>
</gene>
<feature type="compositionally biased region" description="Low complexity" evidence="1">
    <location>
        <begin position="431"/>
        <end position="441"/>
    </location>
</feature>
<feature type="compositionally biased region" description="Basic and acidic residues" evidence="1">
    <location>
        <begin position="442"/>
        <end position="451"/>
    </location>
</feature>
<proteinExistence type="predicted"/>